<name>A0A4S8Q5T2_9ACTN</name>
<proteinExistence type="predicted"/>
<reference evidence="1 2" key="2">
    <citation type="submission" date="2019-05" db="EMBL/GenBank/DDBJ databases">
        <title>Glycomyces buryatensis sp. nov.</title>
        <authorList>
            <person name="Nikitina E."/>
        </authorList>
    </citation>
    <scope>NUCLEOTIDE SEQUENCE [LARGE SCALE GENOMIC DNA]</scope>
    <source>
        <strain evidence="1 2">18</strain>
    </source>
</reference>
<accession>A0A4S8Q5T2</accession>
<gene>
    <name evidence="1" type="ORF">FAB82_17515</name>
</gene>
<reference evidence="2" key="1">
    <citation type="submission" date="2019-04" db="EMBL/GenBank/DDBJ databases">
        <title>Nocardioides xinjiangensis sp. nov.</title>
        <authorList>
            <person name="Liu S."/>
        </authorList>
    </citation>
    <scope>NUCLEOTIDE SEQUENCE [LARGE SCALE GENOMIC DNA]</scope>
    <source>
        <strain evidence="2">18</strain>
    </source>
</reference>
<dbReference type="RefSeq" id="WP_136535834.1">
    <property type="nucleotide sequence ID" value="NZ_STGY01000065.1"/>
</dbReference>
<protein>
    <submittedName>
        <fullName evidence="1">Uncharacterized protein</fullName>
    </submittedName>
</protein>
<evidence type="ECO:0000313" key="1">
    <source>
        <dbReference type="EMBL" id="THV39667.1"/>
    </source>
</evidence>
<evidence type="ECO:0000313" key="2">
    <source>
        <dbReference type="Proteomes" id="UP000308760"/>
    </source>
</evidence>
<dbReference type="OrthoDB" id="3630198at2"/>
<dbReference type="AlphaFoldDB" id="A0A4S8Q5T2"/>
<sequence length="151" mass="16653">MTRNSRPPNGRASKDKGYAFEVHVKDLIRTIDPEAARNGTLYGPADRGDIDSPLLDLVIQAKNTKAISLLNVADAASAQARNAGRADWIVVHRYRRGDSYAPHERNLWTVEEAFARRLLALYGLSQSGVMVLAPRGRDLTEAERELAAARS</sequence>
<organism evidence="1 2">
    <name type="scientific">Glycomyces buryatensis</name>
    <dbReference type="NCBI Taxonomy" id="2570927"/>
    <lineage>
        <taxon>Bacteria</taxon>
        <taxon>Bacillati</taxon>
        <taxon>Actinomycetota</taxon>
        <taxon>Actinomycetes</taxon>
        <taxon>Glycomycetales</taxon>
        <taxon>Glycomycetaceae</taxon>
        <taxon>Glycomyces</taxon>
    </lineage>
</organism>
<dbReference type="Proteomes" id="UP000308760">
    <property type="component" value="Unassembled WGS sequence"/>
</dbReference>
<keyword evidence="2" id="KW-1185">Reference proteome</keyword>
<comment type="caution">
    <text evidence="1">The sequence shown here is derived from an EMBL/GenBank/DDBJ whole genome shotgun (WGS) entry which is preliminary data.</text>
</comment>
<dbReference type="EMBL" id="STGY01000065">
    <property type="protein sequence ID" value="THV39667.1"/>
    <property type="molecule type" value="Genomic_DNA"/>
</dbReference>